<dbReference type="NCBIfam" id="TIGR00041">
    <property type="entry name" value="DTMP_kinase"/>
    <property type="match status" value="1"/>
</dbReference>
<dbReference type="InterPro" id="IPR018094">
    <property type="entry name" value="Thymidylate_kinase"/>
</dbReference>
<dbReference type="RefSeq" id="WP_423808360.1">
    <property type="nucleotide sequence ID" value="NZ_FYEX01000001.1"/>
</dbReference>
<sequence>MSLMTQSPNQPGFFITFEGIDGAGKSTHIEAFATTLAKQYPHKEVVLTREPGGTALGEKLRDLLLHHPMHLETEALLMFAARREHLATVIEPALSAGKIVISDRFTDASFAYQGGGRGLDLAKLYELEVWVQMRLKNDGVGQRYLLQPDLTFLFDLPSETAEARRSAVREPDKFEQLNTSFFENVRQEYLRRAKDDPARFRLIDASQTKEQIWNLLQETSITI</sequence>
<comment type="catalytic activity">
    <reaction evidence="10 12">
        <text>dTMP + ATP = dTDP + ADP</text>
        <dbReference type="Rhea" id="RHEA:13517"/>
        <dbReference type="ChEBI" id="CHEBI:30616"/>
        <dbReference type="ChEBI" id="CHEBI:58369"/>
        <dbReference type="ChEBI" id="CHEBI:63528"/>
        <dbReference type="ChEBI" id="CHEBI:456216"/>
        <dbReference type="EC" id="2.7.4.9"/>
    </reaction>
</comment>
<dbReference type="GO" id="GO:0004798">
    <property type="term" value="F:dTMP kinase activity"/>
    <property type="evidence" value="ECO:0007669"/>
    <property type="project" value="UniProtKB-UniRule"/>
</dbReference>
<dbReference type="SUPFAM" id="SSF52540">
    <property type="entry name" value="P-loop containing nucleoside triphosphate hydrolases"/>
    <property type="match status" value="1"/>
</dbReference>
<evidence type="ECO:0000256" key="12">
    <source>
        <dbReference type="HAMAP-Rule" id="MF_00165"/>
    </source>
</evidence>
<evidence type="ECO:0000256" key="4">
    <source>
        <dbReference type="ARBA" id="ARBA00022679"/>
    </source>
</evidence>
<evidence type="ECO:0000256" key="11">
    <source>
        <dbReference type="ARBA" id="ARBA00057735"/>
    </source>
</evidence>
<dbReference type="Pfam" id="PF02223">
    <property type="entry name" value="Thymidylate_kin"/>
    <property type="match status" value="1"/>
</dbReference>
<evidence type="ECO:0000256" key="1">
    <source>
        <dbReference type="ARBA" id="ARBA00009776"/>
    </source>
</evidence>
<protein>
    <recommendedName>
        <fullName evidence="3 12">Thymidylate kinase</fullName>
        <ecNumber evidence="2 12">2.7.4.9</ecNumber>
    </recommendedName>
    <alternativeName>
        <fullName evidence="9 12">dTMP kinase</fullName>
    </alternativeName>
</protein>
<keyword evidence="7 12" id="KW-0418">Kinase</keyword>
<dbReference type="AlphaFoldDB" id="A0A212T019"/>
<evidence type="ECO:0000259" key="13">
    <source>
        <dbReference type="Pfam" id="PF02223"/>
    </source>
</evidence>
<dbReference type="HAMAP" id="MF_00165">
    <property type="entry name" value="Thymidylate_kinase"/>
    <property type="match status" value="1"/>
</dbReference>
<evidence type="ECO:0000256" key="6">
    <source>
        <dbReference type="ARBA" id="ARBA00022741"/>
    </source>
</evidence>
<dbReference type="GO" id="GO:0006227">
    <property type="term" value="P:dUDP biosynthetic process"/>
    <property type="evidence" value="ECO:0007669"/>
    <property type="project" value="TreeGrafter"/>
</dbReference>
<dbReference type="Gene3D" id="3.40.50.300">
    <property type="entry name" value="P-loop containing nucleotide triphosphate hydrolases"/>
    <property type="match status" value="1"/>
</dbReference>
<dbReference type="Proteomes" id="UP000197215">
    <property type="component" value="Unassembled WGS sequence"/>
</dbReference>
<gene>
    <name evidence="12" type="primary">tmk</name>
    <name evidence="14" type="ORF">SAMN06295916_0048</name>
</gene>
<dbReference type="EMBL" id="FYEX01000001">
    <property type="protein sequence ID" value="SNC59355.1"/>
    <property type="molecule type" value="Genomic_DNA"/>
</dbReference>
<keyword evidence="6 12" id="KW-0547">Nucleotide-binding</keyword>
<dbReference type="CDD" id="cd01672">
    <property type="entry name" value="TMPK"/>
    <property type="match status" value="1"/>
</dbReference>
<dbReference type="EC" id="2.7.4.9" evidence="2 12"/>
<reference evidence="14 15" key="1">
    <citation type="submission" date="2017-06" db="EMBL/GenBank/DDBJ databases">
        <authorList>
            <person name="Kim H.J."/>
            <person name="Triplett B.A."/>
        </authorList>
    </citation>
    <scope>NUCLEOTIDE SEQUENCE [LARGE SCALE GENOMIC DNA]</scope>
    <source>
        <strain evidence="14 15">MWH-VicM1</strain>
    </source>
</reference>
<evidence type="ECO:0000313" key="15">
    <source>
        <dbReference type="Proteomes" id="UP000197215"/>
    </source>
</evidence>
<evidence type="ECO:0000313" key="14">
    <source>
        <dbReference type="EMBL" id="SNC59355.1"/>
    </source>
</evidence>
<dbReference type="GO" id="GO:0005524">
    <property type="term" value="F:ATP binding"/>
    <property type="evidence" value="ECO:0007669"/>
    <property type="project" value="UniProtKB-UniRule"/>
</dbReference>
<evidence type="ECO:0000256" key="7">
    <source>
        <dbReference type="ARBA" id="ARBA00022777"/>
    </source>
</evidence>
<dbReference type="FunFam" id="3.40.50.300:FF:000225">
    <property type="entry name" value="Thymidylate kinase"/>
    <property type="match status" value="1"/>
</dbReference>
<evidence type="ECO:0000256" key="3">
    <source>
        <dbReference type="ARBA" id="ARBA00017144"/>
    </source>
</evidence>
<keyword evidence="8 12" id="KW-0067">ATP-binding</keyword>
<evidence type="ECO:0000256" key="9">
    <source>
        <dbReference type="ARBA" id="ARBA00029962"/>
    </source>
</evidence>
<dbReference type="PANTHER" id="PTHR10344:SF4">
    <property type="entry name" value="UMP-CMP KINASE 2, MITOCHONDRIAL"/>
    <property type="match status" value="1"/>
</dbReference>
<keyword evidence="4 12" id="KW-0808">Transferase</keyword>
<dbReference type="PANTHER" id="PTHR10344">
    <property type="entry name" value="THYMIDYLATE KINASE"/>
    <property type="match status" value="1"/>
</dbReference>
<keyword evidence="5 12" id="KW-0545">Nucleotide biosynthesis</keyword>
<dbReference type="InterPro" id="IPR039430">
    <property type="entry name" value="Thymidylate_kin-like_dom"/>
</dbReference>
<feature type="binding site" evidence="12">
    <location>
        <begin position="19"/>
        <end position="26"/>
    </location>
    <ligand>
        <name>ATP</name>
        <dbReference type="ChEBI" id="CHEBI:30616"/>
    </ligand>
</feature>
<name>A0A212T019_9BURK</name>
<evidence type="ECO:0000256" key="5">
    <source>
        <dbReference type="ARBA" id="ARBA00022727"/>
    </source>
</evidence>
<organism evidence="14 15">
    <name type="scientific">Polynucleobacter victoriensis</name>
    <dbReference type="NCBI Taxonomy" id="2049319"/>
    <lineage>
        <taxon>Bacteria</taxon>
        <taxon>Pseudomonadati</taxon>
        <taxon>Pseudomonadota</taxon>
        <taxon>Betaproteobacteria</taxon>
        <taxon>Burkholderiales</taxon>
        <taxon>Burkholderiaceae</taxon>
        <taxon>Polynucleobacter</taxon>
    </lineage>
</organism>
<dbReference type="GO" id="GO:0006235">
    <property type="term" value="P:dTTP biosynthetic process"/>
    <property type="evidence" value="ECO:0007669"/>
    <property type="project" value="UniProtKB-UniRule"/>
</dbReference>
<dbReference type="InterPro" id="IPR027417">
    <property type="entry name" value="P-loop_NTPase"/>
</dbReference>
<keyword evidence="15" id="KW-1185">Reference proteome</keyword>
<accession>A0A212T019</accession>
<evidence type="ECO:0000256" key="10">
    <source>
        <dbReference type="ARBA" id="ARBA00048743"/>
    </source>
</evidence>
<feature type="domain" description="Thymidylate kinase-like" evidence="13">
    <location>
        <begin position="17"/>
        <end position="212"/>
    </location>
</feature>
<dbReference type="GO" id="GO:0006233">
    <property type="term" value="P:dTDP biosynthetic process"/>
    <property type="evidence" value="ECO:0007669"/>
    <property type="project" value="InterPro"/>
</dbReference>
<comment type="function">
    <text evidence="11 12">Phosphorylation of dTMP to form dTDP in both de novo and salvage pathways of dTTP synthesis.</text>
</comment>
<comment type="similarity">
    <text evidence="1 12">Belongs to the thymidylate kinase family.</text>
</comment>
<proteinExistence type="inferred from homology"/>
<evidence type="ECO:0000256" key="8">
    <source>
        <dbReference type="ARBA" id="ARBA00022840"/>
    </source>
</evidence>
<evidence type="ECO:0000256" key="2">
    <source>
        <dbReference type="ARBA" id="ARBA00012980"/>
    </source>
</evidence>
<dbReference type="GO" id="GO:0005829">
    <property type="term" value="C:cytosol"/>
    <property type="evidence" value="ECO:0007669"/>
    <property type="project" value="TreeGrafter"/>
</dbReference>